<reference evidence="7 8" key="1">
    <citation type="submission" date="2014-12" db="EMBL/GenBank/DDBJ databases">
        <title>Genome assembly of Enhygromyxa salina DSM 15201.</title>
        <authorList>
            <person name="Sharma G."/>
            <person name="Subramanian S."/>
        </authorList>
    </citation>
    <scope>NUCLEOTIDE SEQUENCE [LARGE SCALE GENOMIC DNA]</scope>
    <source>
        <strain evidence="7 8">DSM 15201</strain>
    </source>
</reference>
<evidence type="ECO:0000256" key="3">
    <source>
        <dbReference type="ARBA" id="ARBA00022989"/>
    </source>
</evidence>
<evidence type="ECO:0000313" key="7">
    <source>
        <dbReference type="EMBL" id="KIG12155.1"/>
    </source>
</evidence>
<protein>
    <submittedName>
        <fullName evidence="7">Permeases of the major facilitator superfamily protein</fullName>
    </submittedName>
</protein>
<dbReference type="PANTHER" id="PTHR37422:SF21">
    <property type="entry name" value="EXOQ-LIKE PROTEIN"/>
    <property type="match status" value="1"/>
</dbReference>
<accession>A0A0C2CR37</accession>
<evidence type="ECO:0000256" key="4">
    <source>
        <dbReference type="ARBA" id="ARBA00023136"/>
    </source>
</evidence>
<feature type="transmembrane region" description="Helical" evidence="5">
    <location>
        <begin position="171"/>
        <end position="186"/>
    </location>
</feature>
<comment type="subcellular location">
    <subcellularLocation>
        <location evidence="1">Membrane</location>
        <topology evidence="1">Multi-pass membrane protein</topology>
    </subcellularLocation>
</comment>
<evidence type="ECO:0000313" key="8">
    <source>
        <dbReference type="Proteomes" id="UP000031599"/>
    </source>
</evidence>
<evidence type="ECO:0000256" key="2">
    <source>
        <dbReference type="ARBA" id="ARBA00022692"/>
    </source>
</evidence>
<feature type="domain" description="O-antigen ligase-related" evidence="6">
    <location>
        <begin position="176"/>
        <end position="311"/>
    </location>
</feature>
<evidence type="ECO:0000256" key="1">
    <source>
        <dbReference type="ARBA" id="ARBA00004141"/>
    </source>
</evidence>
<feature type="transmembrane region" description="Helical" evidence="5">
    <location>
        <begin position="144"/>
        <end position="164"/>
    </location>
</feature>
<dbReference type="InterPro" id="IPR051533">
    <property type="entry name" value="WaaL-like"/>
</dbReference>
<feature type="transmembrane region" description="Helical" evidence="5">
    <location>
        <begin position="45"/>
        <end position="64"/>
    </location>
</feature>
<dbReference type="GO" id="GO:0016020">
    <property type="term" value="C:membrane"/>
    <property type="evidence" value="ECO:0007669"/>
    <property type="project" value="UniProtKB-SubCell"/>
</dbReference>
<feature type="transmembrane region" description="Helical" evidence="5">
    <location>
        <begin position="336"/>
        <end position="355"/>
    </location>
</feature>
<dbReference type="InterPro" id="IPR007016">
    <property type="entry name" value="O-antigen_ligase-rel_domated"/>
</dbReference>
<evidence type="ECO:0000256" key="5">
    <source>
        <dbReference type="SAM" id="Phobius"/>
    </source>
</evidence>
<comment type="caution">
    <text evidence="7">The sequence shown here is derived from an EMBL/GenBank/DDBJ whole genome shotgun (WGS) entry which is preliminary data.</text>
</comment>
<dbReference type="Proteomes" id="UP000031599">
    <property type="component" value="Unassembled WGS sequence"/>
</dbReference>
<keyword evidence="2 5" id="KW-0812">Transmembrane</keyword>
<proteinExistence type="predicted"/>
<gene>
    <name evidence="7" type="ORF">DB30_01838</name>
</gene>
<feature type="transmembrane region" description="Helical" evidence="5">
    <location>
        <begin position="192"/>
        <end position="209"/>
    </location>
</feature>
<keyword evidence="4 5" id="KW-0472">Membrane</keyword>
<feature type="transmembrane region" description="Helical" evidence="5">
    <location>
        <begin position="70"/>
        <end position="91"/>
    </location>
</feature>
<evidence type="ECO:0000259" key="6">
    <source>
        <dbReference type="Pfam" id="PF04932"/>
    </source>
</evidence>
<organism evidence="7 8">
    <name type="scientific">Enhygromyxa salina</name>
    <dbReference type="NCBI Taxonomy" id="215803"/>
    <lineage>
        <taxon>Bacteria</taxon>
        <taxon>Pseudomonadati</taxon>
        <taxon>Myxococcota</taxon>
        <taxon>Polyangia</taxon>
        <taxon>Nannocystales</taxon>
        <taxon>Nannocystaceae</taxon>
        <taxon>Enhygromyxa</taxon>
    </lineage>
</organism>
<name>A0A0C2CR37_9BACT</name>
<dbReference type="EMBL" id="JMCC02000147">
    <property type="protein sequence ID" value="KIG12155.1"/>
    <property type="molecule type" value="Genomic_DNA"/>
</dbReference>
<feature type="transmembrane region" description="Helical" evidence="5">
    <location>
        <begin position="103"/>
        <end position="124"/>
    </location>
</feature>
<keyword evidence="3 5" id="KW-1133">Transmembrane helix</keyword>
<sequence>MVVVVLMALGALVVVEPAPFDLLIILLLPIALVMRRLSIPKRGSVALAAVALFLLANAISLVPARDLGVALRFGAITAYLAIAWVFTAGFVGKHGERGAQLVMWGWTWGAVVTTTIAIAAYFGALPFAEQLAPQGRLHAFFKDANVLGAYLVAPAVWSASRLVLLERGRRLPWAVALVVCGVGILLTYSRGAWISIAVAMFTFFLLRLVGVGSRRSRTMTLLAVPVAVVLLAVALDRLVDVGVVQDMLAQRLGPQEYDVDRFATQREALEVAISSPFGIGPGQSERVFTRAAHNTYVRGLVENGYLGGLALAGLMFSSLFMAIWTALSSREPRRQVAMAVVAASLAAVCVESLVIDTVHWRHLWVLAALAWTPSVRET</sequence>
<dbReference type="Pfam" id="PF04932">
    <property type="entry name" value="Wzy_C"/>
    <property type="match status" value="1"/>
</dbReference>
<dbReference type="PANTHER" id="PTHR37422">
    <property type="entry name" value="TEICHURONIC ACID BIOSYNTHESIS PROTEIN TUAE"/>
    <property type="match status" value="1"/>
</dbReference>
<feature type="transmembrane region" description="Helical" evidence="5">
    <location>
        <begin position="305"/>
        <end position="324"/>
    </location>
</feature>
<dbReference type="AlphaFoldDB" id="A0A0C2CR37"/>
<feature type="transmembrane region" description="Helical" evidence="5">
    <location>
        <begin position="6"/>
        <end position="33"/>
    </location>
</feature>